<name>A0AAN8UG68_9MAGN</name>
<organism evidence="1 2">
    <name type="scientific">Dillenia turbinata</name>
    <dbReference type="NCBI Taxonomy" id="194707"/>
    <lineage>
        <taxon>Eukaryota</taxon>
        <taxon>Viridiplantae</taxon>
        <taxon>Streptophyta</taxon>
        <taxon>Embryophyta</taxon>
        <taxon>Tracheophyta</taxon>
        <taxon>Spermatophyta</taxon>
        <taxon>Magnoliopsida</taxon>
        <taxon>eudicotyledons</taxon>
        <taxon>Gunneridae</taxon>
        <taxon>Pentapetalae</taxon>
        <taxon>Dilleniales</taxon>
        <taxon>Dilleniaceae</taxon>
        <taxon>Dillenia</taxon>
    </lineage>
</organism>
<accession>A0AAN8UG68</accession>
<sequence>MAPPHNAKQKKKSLARFFTKIQKSLARFFLKIMNFHLCIRLTRVKNESGVDLLWVPFRRDSPMDGDHWGEIPRGHFMDVHFGDYTTHNPDVDILVHLYPKIDNAFPLIENRQPIVYPNGVEGRQVRYVLTSGLIREHSTINLYVDNQNTVHPGNNVPRPNLPKGFSWCSSVPLNEARIVAAADQPELENDA</sequence>
<proteinExistence type="predicted"/>
<keyword evidence="2" id="KW-1185">Reference proteome</keyword>
<dbReference type="Proteomes" id="UP001370490">
    <property type="component" value="Unassembled WGS sequence"/>
</dbReference>
<reference evidence="1 2" key="1">
    <citation type="submission" date="2023-12" db="EMBL/GenBank/DDBJ databases">
        <title>A high-quality genome assembly for Dillenia turbinata (Dilleniales).</title>
        <authorList>
            <person name="Chanderbali A."/>
        </authorList>
    </citation>
    <scope>NUCLEOTIDE SEQUENCE [LARGE SCALE GENOMIC DNA]</scope>
    <source>
        <strain evidence="1">LSX21</strain>
        <tissue evidence="1">Leaf</tissue>
    </source>
</reference>
<evidence type="ECO:0000313" key="1">
    <source>
        <dbReference type="EMBL" id="KAK6914975.1"/>
    </source>
</evidence>
<dbReference type="AlphaFoldDB" id="A0AAN8UG68"/>
<evidence type="ECO:0000313" key="2">
    <source>
        <dbReference type="Proteomes" id="UP001370490"/>
    </source>
</evidence>
<protein>
    <submittedName>
        <fullName evidence="1">Uncharacterized protein</fullName>
    </submittedName>
</protein>
<gene>
    <name evidence="1" type="ORF">RJ641_020092</name>
</gene>
<comment type="caution">
    <text evidence="1">The sequence shown here is derived from an EMBL/GenBank/DDBJ whole genome shotgun (WGS) entry which is preliminary data.</text>
</comment>
<dbReference type="EMBL" id="JBAMMX010000025">
    <property type="protein sequence ID" value="KAK6914975.1"/>
    <property type="molecule type" value="Genomic_DNA"/>
</dbReference>